<gene>
    <name evidence="1" type="ORF">C4K68_25150</name>
</gene>
<dbReference type="Proteomes" id="UP000238196">
    <property type="component" value="Unassembled WGS sequence"/>
</dbReference>
<dbReference type="GO" id="GO:0016884">
    <property type="term" value="F:carbon-nitrogen ligase activity, with glutamine as amido-N-donor"/>
    <property type="evidence" value="ECO:0007669"/>
    <property type="project" value="InterPro"/>
</dbReference>
<dbReference type="InterPro" id="IPR042184">
    <property type="entry name" value="YqeY/Aim41_N"/>
</dbReference>
<dbReference type="Gene3D" id="1.10.1510.10">
    <property type="entry name" value="Uncharacterised protein YqeY/AIM41 PF09424, N-terminal domain"/>
    <property type="match status" value="1"/>
</dbReference>
<comment type="caution">
    <text evidence="1">The sequence shown here is derived from an EMBL/GenBank/DDBJ whole genome shotgun (WGS) entry which is preliminary data.</text>
</comment>
<dbReference type="PANTHER" id="PTHR28055:SF1">
    <property type="entry name" value="ALTERED INHERITANCE OF MITOCHONDRIA PROTEIN 41, MITOCHONDRIAL"/>
    <property type="match status" value="1"/>
</dbReference>
<dbReference type="OrthoDB" id="9788127at2"/>
<dbReference type="PANTHER" id="PTHR28055">
    <property type="entry name" value="ALTERED INHERITANCE OF MITOCHONDRIA PROTEIN 41, MITOCHONDRIAL"/>
    <property type="match status" value="1"/>
</dbReference>
<dbReference type="SUPFAM" id="SSF89095">
    <property type="entry name" value="GatB/YqeY motif"/>
    <property type="match status" value="1"/>
</dbReference>
<protein>
    <submittedName>
        <fullName evidence="1">Glutamyl-tRNA amidotransferase</fullName>
    </submittedName>
</protein>
<dbReference type="InterPro" id="IPR023168">
    <property type="entry name" value="GatB_Yqey_C_2"/>
</dbReference>
<reference evidence="1 2" key="1">
    <citation type="submission" date="2018-02" db="EMBL/GenBank/DDBJ databases">
        <title>novel marine gammaproteobacteria from coastal saline agro ecosystem.</title>
        <authorList>
            <person name="Krishnan R."/>
            <person name="Ramesh Kumar N."/>
        </authorList>
    </citation>
    <scope>NUCLEOTIDE SEQUENCE [LARGE SCALE GENOMIC DNA]</scope>
    <source>
        <strain evidence="1 2">228</strain>
    </source>
</reference>
<dbReference type="AlphaFoldDB" id="A0A2S5KIG6"/>
<dbReference type="InterPro" id="IPR019004">
    <property type="entry name" value="YqeY/Aim41"/>
</dbReference>
<accession>A0A2S5KIG6</accession>
<dbReference type="Gene3D" id="1.10.10.410">
    <property type="match status" value="1"/>
</dbReference>
<evidence type="ECO:0000313" key="1">
    <source>
        <dbReference type="EMBL" id="PPC74607.1"/>
    </source>
</evidence>
<sequence length="150" mass="16870">MSDTGLKHSITEAMKAAMRARDQKRLGTIRLMLADIKRIEVDERIELDDARILAVLDKMQKQRRDSIEQFAQAGRQDLVDIETAEMEVIQTFLPAPFTDEELEILIEQAITESGAESAKDMGKVMGLLKQRAQGRADMTAINKKVKARLG</sequence>
<name>A0A2S5KIG6_9PROT</name>
<dbReference type="InterPro" id="IPR003789">
    <property type="entry name" value="Asn/Gln_tRNA_amidoTrase-B-like"/>
</dbReference>
<dbReference type="Pfam" id="PF09424">
    <property type="entry name" value="YqeY"/>
    <property type="match status" value="1"/>
</dbReference>
<organism evidence="1 2">
    <name type="scientific">Proteobacteria bacterium 228</name>
    <dbReference type="NCBI Taxonomy" id="2083153"/>
    <lineage>
        <taxon>Bacteria</taxon>
        <taxon>Pseudomonadati</taxon>
        <taxon>Pseudomonadota</taxon>
    </lineage>
</organism>
<proteinExistence type="predicted"/>
<evidence type="ECO:0000313" key="2">
    <source>
        <dbReference type="Proteomes" id="UP000238196"/>
    </source>
</evidence>
<dbReference type="EMBL" id="PRLP01000143">
    <property type="protein sequence ID" value="PPC74607.1"/>
    <property type="molecule type" value="Genomic_DNA"/>
</dbReference>